<evidence type="ECO:0000313" key="7">
    <source>
        <dbReference type="EMBL" id="SFS35240.1"/>
    </source>
</evidence>
<dbReference type="Pfam" id="PF00884">
    <property type="entry name" value="Sulfatase"/>
    <property type="match status" value="1"/>
</dbReference>
<dbReference type="AlphaFoldDB" id="A0A1I6P592"/>
<reference evidence="7 8" key="1">
    <citation type="submission" date="2016-10" db="EMBL/GenBank/DDBJ databases">
        <authorList>
            <person name="de Groot N.N."/>
        </authorList>
    </citation>
    <scope>NUCLEOTIDE SEQUENCE [LARGE SCALE GENOMIC DNA]</scope>
    <source>
        <strain evidence="7 8">DSM 17074</strain>
    </source>
</reference>
<feature type="region of interest" description="Disordered" evidence="4">
    <location>
        <begin position="464"/>
        <end position="487"/>
    </location>
</feature>
<dbReference type="InterPro" id="IPR017850">
    <property type="entry name" value="Alkaline_phosphatase_core_sf"/>
</dbReference>
<dbReference type="PANTHER" id="PTHR45953:SF1">
    <property type="entry name" value="IDURONATE 2-SULFATASE"/>
    <property type="match status" value="1"/>
</dbReference>
<evidence type="ECO:0000313" key="8">
    <source>
        <dbReference type="Proteomes" id="UP000199139"/>
    </source>
</evidence>
<dbReference type="SUPFAM" id="SSF53649">
    <property type="entry name" value="Alkaline phosphatase-like"/>
    <property type="match status" value="1"/>
</dbReference>
<dbReference type="EMBL" id="BJWJ01000001">
    <property type="protein sequence ID" value="GEM03118.1"/>
    <property type="molecule type" value="Genomic_DNA"/>
</dbReference>
<evidence type="ECO:0000256" key="2">
    <source>
        <dbReference type="ARBA" id="ARBA00022723"/>
    </source>
</evidence>
<dbReference type="NCBIfam" id="NF010322">
    <property type="entry name" value="PRK13759.1"/>
    <property type="match status" value="1"/>
</dbReference>
<dbReference type="EMBL" id="FPAI01000001">
    <property type="protein sequence ID" value="SFS35240.1"/>
    <property type="molecule type" value="Genomic_DNA"/>
</dbReference>
<dbReference type="InterPro" id="IPR024607">
    <property type="entry name" value="Sulfatase_CS"/>
</dbReference>
<dbReference type="STRING" id="306541.SAMN05421668_101202"/>
<evidence type="ECO:0000259" key="5">
    <source>
        <dbReference type="Pfam" id="PF00884"/>
    </source>
</evidence>
<dbReference type="OrthoDB" id="9762324at2"/>
<organism evidence="7 8">
    <name type="scientific">Halolactibacillus miurensis</name>
    <dbReference type="NCBI Taxonomy" id="306541"/>
    <lineage>
        <taxon>Bacteria</taxon>
        <taxon>Bacillati</taxon>
        <taxon>Bacillota</taxon>
        <taxon>Bacilli</taxon>
        <taxon>Bacillales</taxon>
        <taxon>Bacillaceae</taxon>
        <taxon>Halolactibacillus</taxon>
    </lineage>
</organism>
<dbReference type="Gene3D" id="3.40.720.10">
    <property type="entry name" value="Alkaline Phosphatase, subunit A"/>
    <property type="match status" value="1"/>
</dbReference>
<dbReference type="GO" id="GO:0046872">
    <property type="term" value="F:metal ion binding"/>
    <property type="evidence" value="ECO:0007669"/>
    <property type="project" value="UniProtKB-KW"/>
</dbReference>
<name>A0A1I6P592_9BACI</name>
<evidence type="ECO:0000313" key="6">
    <source>
        <dbReference type="EMBL" id="GEM03118.1"/>
    </source>
</evidence>
<keyword evidence="9" id="KW-1185">Reference proteome</keyword>
<reference evidence="6 9" key="2">
    <citation type="submission" date="2019-07" db="EMBL/GenBank/DDBJ databases">
        <title>Whole genome shotgun sequence of Halolactibacillus miurensis NBRC 100873.</title>
        <authorList>
            <person name="Hosoyama A."/>
            <person name="Uohara A."/>
            <person name="Ohji S."/>
            <person name="Ichikawa N."/>
        </authorList>
    </citation>
    <scope>NUCLEOTIDE SEQUENCE [LARGE SCALE GENOMIC DNA]</scope>
    <source>
        <strain evidence="6 9">NBRC 100873</strain>
    </source>
</reference>
<comment type="similarity">
    <text evidence="1">Belongs to the sulfatase family.</text>
</comment>
<accession>A0A1I6P592</accession>
<feature type="domain" description="Sulfatase N-terminal" evidence="5">
    <location>
        <begin position="3"/>
        <end position="365"/>
    </location>
</feature>
<dbReference type="GO" id="GO:0008484">
    <property type="term" value="F:sulfuric ester hydrolase activity"/>
    <property type="evidence" value="ECO:0007669"/>
    <property type="project" value="TreeGrafter"/>
</dbReference>
<gene>
    <name evidence="6" type="ORF">HMI01_01060</name>
    <name evidence="7" type="ORF">SAMN05421668_101202</name>
</gene>
<dbReference type="Proteomes" id="UP000199139">
    <property type="component" value="Unassembled WGS sequence"/>
</dbReference>
<protein>
    <submittedName>
        <fullName evidence="6 7">Arylsulfatase</fullName>
    </submittedName>
</protein>
<keyword evidence="2" id="KW-0479">Metal-binding</keyword>
<dbReference type="PANTHER" id="PTHR45953">
    <property type="entry name" value="IDURONATE 2-SULFATASE"/>
    <property type="match status" value="1"/>
</dbReference>
<dbReference type="PROSITE" id="PS00149">
    <property type="entry name" value="SULFATASE_2"/>
    <property type="match status" value="1"/>
</dbReference>
<dbReference type="InterPro" id="IPR000917">
    <property type="entry name" value="Sulfatase_N"/>
</dbReference>
<keyword evidence="3" id="KW-0378">Hydrolase</keyword>
<evidence type="ECO:0000256" key="4">
    <source>
        <dbReference type="SAM" id="MobiDB-lite"/>
    </source>
</evidence>
<sequence>MKPNIVMIMVDQMRFDCLSILGHPVIDTPYLDELARNGTIFKNAYAATPSCVPARAALLTGMSQKNTGRVGYEDKLPWDYSHFLPSVLSSAGYYTQAIGKMHVYPTRKLCGFHHIELHDGYMHYNRFKQATKTGESFNEVDDYLQWLKDKAGHDVDLTDLGLDCNSSTVTRPWALDESLHPTNWVVTRSIDFLRRRDPTLPFFLKMSFVRPHPPLDPPPHYYDMYLDEDLPAPPVGEWAEQSDDEKSGYNPVTGKGIVPEKRFKRAQAAYYGLITHIDHQIGRFLMALEEYQLKQNTIILFVSDHGELMGDHHLYRKSLPYEGSAKVPLIISDPGKYLKAPLMPVSQKVTELRDVMPTVLDLLDIPIPAHVDGKSLLPLTRKEDAPWRDYLHGEHEFGEKSYHYITTGKEKYIWFSQSGEEQYFDLVNDPEECINHVDTHAYQDKVTRLRQKLIEELTPREEGYTDGEKLIAGKQATPSLPHLKAKK</sequence>
<dbReference type="GO" id="GO:0005737">
    <property type="term" value="C:cytoplasm"/>
    <property type="evidence" value="ECO:0007669"/>
    <property type="project" value="TreeGrafter"/>
</dbReference>
<dbReference type="Proteomes" id="UP000321773">
    <property type="component" value="Unassembled WGS sequence"/>
</dbReference>
<evidence type="ECO:0000256" key="1">
    <source>
        <dbReference type="ARBA" id="ARBA00008779"/>
    </source>
</evidence>
<evidence type="ECO:0000313" key="9">
    <source>
        <dbReference type="Proteomes" id="UP000321773"/>
    </source>
</evidence>
<proteinExistence type="inferred from homology"/>
<dbReference type="RefSeq" id="WP_062319468.1">
    <property type="nucleotide sequence ID" value="NZ_BJWJ01000001.1"/>
</dbReference>
<evidence type="ECO:0000256" key="3">
    <source>
        <dbReference type="ARBA" id="ARBA00022801"/>
    </source>
</evidence>